<accession>A0A6J5KPP8</accession>
<organism evidence="1">
    <name type="scientific">uncultured Caudovirales phage</name>
    <dbReference type="NCBI Taxonomy" id="2100421"/>
    <lineage>
        <taxon>Viruses</taxon>
        <taxon>Duplodnaviria</taxon>
        <taxon>Heunggongvirae</taxon>
        <taxon>Uroviricota</taxon>
        <taxon>Caudoviricetes</taxon>
        <taxon>Peduoviridae</taxon>
        <taxon>Maltschvirus</taxon>
        <taxon>Maltschvirus maltsch</taxon>
    </lineage>
</organism>
<name>A0A6J5KPP8_9CAUD</name>
<gene>
    <name evidence="1" type="ORF">UFOVP29_385</name>
</gene>
<protein>
    <submittedName>
        <fullName evidence="1">Uncharacterized protein</fullName>
    </submittedName>
</protein>
<dbReference type="EMBL" id="LR796167">
    <property type="protein sequence ID" value="CAB4123226.1"/>
    <property type="molecule type" value="Genomic_DNA"/>
</dbReference>
<proteinExistence type="predicted"/>
<evidence type="ECO:0000313" key="1">
    <source>
        <dbReference type="EMBL" id="CAB4123226.1"/>
    </source>
</evidence>
<sequence length="158" mass="17797">MTQHMKLREFTATSWVAALHGERQAMLAKTPTSVLWMTPDGVLEFASMELLQKTVDVKFTMDTLKTEERNTQVTMVGSWPSKHDAVFNIELAPVPTYTKTATSTVRYAAGYWAFLFANGWQGSWCPKQQTLDDYQHAGPFTSKLEMQTAINQKNSLGV</sequence>
<reference evidence="1" key="1">
    <citation type="submission" date="2020-04" db="EMBL/GenBank/DDBJ databases">
        <authorList>
            <person name="Chiriac C."/>
            <person name="Salcher M."/>
            <person name="Ghai R."/>
            <person name="Kavagutti S V."/>
        </authorList>
    </citation>
    <scope>NUCLEOTIDE SEQUENCE</scope>
</reference>